<evidence type="ECO:0000313" key="4">
    <source>
        <dbReference type="EMBL" id="MCF2532651.1"/>
    </source>
</evidence>
<keyword evidence="5" id="KW-1185">Reference proteome</keyword>
<feature type="signal peptide" evidence="3">
    <location>
        <begin position="1"/>
        <end position="31"/>
    </location>
</feature>
<evidence type="ECO:0000313" key="5">
    <source>
        <dbReference type="Proteomes" id="UP001165378"/>
    </source>
</evidence>
<comment type="caution">
    <text evidence="4">The sequence shown here is derived from an EMBL/GenBank/DDBJ whole genome shotgun (WGS) entry which is preliminary data.</text>
</comment>
<accession>A0AA41U4A1</accession>
<evidence type="ECO:0000256" key="3">
    <source>
        <dbReference type="SAM" id="SignalP"/>
    </source>
</evidence>
<evidence type="ECO:0000256" key="2">
    <source>
        <dbReference type="SAM" id="Phobius"/>
    </source>
</evidence>
<keyword evidence="2" id="KW-0812">Transmembrane</keyword>
<protein>
    <recommendedName>
        <fullName evidence="6">LPXTG cell wall anchor domain-containing protein</fullName>
    </recommendedName>
</protein>
<keyword evidence="2" id="KW-0472">Membrane</keyword>
<dbReference type="RefSeq" id="WP_235057427.1">
    <property type="nucleotide sequence ID" value="NZ_JAKFHA010000037.1"/>
</dbReference>
<reference evidence="4" key="1">
    <citation type="submission" date="2022-01" db="EMBL/GenBank/DDBJ databases">
        <title>Genome-Based Taxonomic Classification of the Phylum Actinobacteria.</title>
        <authorList>
            <person name="Gao Y."/>
        </authorList>
    </citation>
    <scope>NUCLEOTIDE SEQUENCE</scope>
    <source>
        <strain evidence="4">KLBMP 8922</strain>
    </source>
</reference>
<dbReference type="Proteomes" id="UP001165378">
    <property type="component" value="Unassembled WGS sequence"/>
</dbReference>
<feature type="region of interest" description="Disordered" evidence="1">
    <location>
        <begin position="178"/>
        <end position="229"/>
    </location>
</feature>
<sequence>MGKSIKRSAGAFASLAVASGAVLAMAPQASAGTITPTLKCVVPALGEANGPQSIQVDVTPASAAAGAKVKVKVTTGNSPIKAPIDVGPSKVTPSITFKLSSGGTATVTGAEQTIDVKKDVPQKLAPFEGDLTIPAGASGKVDLTPEKMVTKTSFGDTVCTITGGGGVVASVTVSGGATTTTGANTAGTTSQTSSGTTSQTSSGTTSQTSAGTTSQSTAGTTGSSLPKTGPLDDALSMGLVGGTVGLLGIGAVLIATRKVRASRNNAV</sequence>
<organism evidence="4 5">
    <name type="scientific">Yinghuangia soli</name>
    <dbReference type="NCBI Taxonomy" id="2908204"/>
    <lineage>
        <taxon>Bacteria</taxon>
        <taxon>Bacillati</taxon>
        <taxon>Actinomycetota</taxon>
        <taxon>Actinomycetes</taxon>
        <taxon>Kitasatosporales</taxon>
        <taxon>Streptomycetaceae</taxon>
        <taxon>Yinghuangia</taxon>
    </lineage>
</organism>
<proteinExistence type="predicted"/>
<dbReference type="AlphaFoldDB" id="A0AA41U4A1"/>
<feature type="compositionally biased region" description="Low complexity" evidence="1">
    <location>
        <begin position="178"/>
        <end position="224"/>
    </location>
</feature>
<name>A0AA41U4A1_9ACTN</name>
<dbReference type="EMBL" id="JAKFHA010000037">
    <property type="protein sequence ID" value="MCF2532651.1"/>
    <property type="molecule type" value="Genomic_DNA"/>
</dbReference>
<feature type="chain" id="PRO_5041289469" description="LPXTG cell wall anchor domain-containing protein" evidence="3">
    <location>
        <begin position="32"/>
        <end position="267"/>
    </location>
</feature>
<evidence type="ECO:0000256" key="1">
    <source>
        <dbReference type="SAM" id="MobiDB-lite"/>
    </source>
</evidence>
<keyword evidence="3" id="KW-0732">Signal</keyword>
<keyword evidence="2" id="KW-1133">Transmembrane helix</keyword>
<feature type="transmembrane region" description="Helical" evidence="2">
    <location>
        <begin position="234"/>
        <end position="255"/>
    </location>
</feature>
<gene>
    <name evidence="4" type="ORF">LZ495_36335</name>
</gene>
<evidence type="ECO:0008006" key="6">
    <source>
        <dbReference type="Google" id="ProtNLM"/>
    </source>
</evidence>